<dbReference type="Proteomes" id="UP000279833">
    <property type="component" value="Unassembled WGS sequence"/>
</dbReference>
<keyword evidence="3" id="KW-1185">Reference proteome</keyword>
<keyword evidence="1" id="KW-0472">Membrane</keyword>
<gene>
    <name evidence="2" type="ORF">SCUD_LOCUS20189</name>
</gene>
<reference evidence="4" key="1">
    <citation type="submission" date="2016-06" db="UniProtKB">
        <authorList>
            <consortium name="WormBaseParasite"/>
        </authorList>
    </citation>
    <scope>IDENTIFICATION</scope>
</reference>
<organism evidence="4">
    <name type="scientific">Schistosoma curassoni</name>
    <dbReference type="NCBI Taxonomy" id="6186"/>
    <lineage>
        <taxon>Eukaryota</taxon>
        <taxon>Metazoa</taxon>
        <taxon>Spiralia</taxon>
        <taxon>Lophotrochozoa</taxon>
        <taxon>Platyhelminthes</taxon>
        <taxon>Trematoda</taxon>
        <taxon>Digenea</taxon>
        <taxon>Strigeidida</taxon>
        <taxon>Schistosomatoidea</taxon>
        <taxon>Schistosomatidae</taxon>
        <taxon>Schistosoma</taxon>
    </lineage>
</organism>
<sequence length="106" mass="12089">MPFIPVDLSSTHHTTTINDNNYTDNNSNDNNISDNNGTISVSNMHRNNNDNACFYRWIVISIIIIVPVHITKIDIAIIMNSPTKAVTLTWWSGLPIVLYWPENMFL</sequence>
<evidence type="ECO:0000256" key="1">
    <source>
        <dbReference type="SAM" id="Phobius"/>
    </source>
</evidence>
<dbReference type="EMBL" id="UZAK01043820">
    <property type="protein sequence ID" value="VDP71451.1"/>
    <property type="molecule type" value="Genomic_DNA"/>
</dbReference>
<accession>A0A183KYP3</accession>
<evidence type="ECO:0000313" key="4">
    <source>
        <dbReference type="WBParaSite" id="SCUD_0002019301-mRNA-1"/>
    </source>
</evidence>
<dbReference type="AlphaFoldDB" id="A0A183KYP3"/>
<reference evidence="2 3" key="2">
    <citation type="submission" date="2018-11" db="EMBL/GenBank/DDBJ databases">
        <authorList>
            <consortium name="Pathogen Informatics"/>
        </authorList>
    </citation>
    <scope>NUCLEOTIDE SEQUENCE [LARGE SCALE GENOMIC DNA]</scope>
    <source>
        <strain evidence="2">Dakar</strain>
        <strain evidence="3">Dakar, Senegal</strain>
    </source>
</reference>
<evidence type="ECO:0000313" key="2">
    <source>
        <dbReference type="EMBL" id="VDP71451.1"/>
    </source>
</evidence>
<keyword evidence="1" id="KW-1133">Transmembrane helix</keyword>
<proteinExistence type="predicted"/>
<name>A0A183KYP3_9TREM</name>
<keyword evidence="1" id="KW-0812">Transmembrane</keyword>
<evidence type="ECO:0000313" key="3">
    <source>
        <dbReference type="Proteomes" id="UP000279833"/>
    </source>
</evidence>
<protein>
    <submittedName>
        <fullName evidence="4">G_PROTEIN_RECEP_F1_2 domain-containing protein</fullName>
    </submittedName>
</protein>
<dbReference type="WBParaSite" id="SCUD_0002019301-mRNA-1">
    <property type="protein sequence ID" value="SCUD_0002019301-mRNA-1"/>
    <property type="gene ID" value="SCUD_0002019301"/>
</dbReference>
<feature type="transmembrane region" description="Helical" evidence="1">
    <location>
        <begin position="54"/>
        <end position="73"/>
    </location>
</feature>